<evidence type="ECO:0000259" key="2">
    <source>
        <dbReference type="Pfam" id="PF01551"/>
    </source>
</evidence>
<keyword evidence="3" id="KW-0378">Hydrolase</keyword>
<keyword evidence="4" id="KW-1185">Reference proteome</keyword>
<keyword evidence="1" id="KW-0732">Signal</keyword>
<sequence length="436" mass="49599">MKKYFLLWLMIPQLIFSYNVNITLDKLAKIKTFDWNGKTPLSLDNDSASLYTFVLVNGEEEIPFVKSSGTNADQKNITFSPIVGLTNLSPRAYLKVSNRQKKWPFNVRQIKVIWQTNIPKLEIISLSETVTHGGSGLMVVKSEPVSNLAMLAFIDENNTEFYPNIFKKDGYYIILFPWYSDNSSDWSNNSLFVMDKAGNTNVLIPDIRAKKRTYVQKKIILPENYGQQKAKELNLPEEEAKKLEGNIVAINAVLAKQKSFDRWNGTRKTFQENIKYKISDIDMFSNHALPFRNYVVTAGYGDKRNYFFRNKQVRSSTHRGKDMASTKNSPVYALLDGTVVYADWNRGNGKTIVLDHGLGVYTFYAHNEKISTKPGDKVNAGQQIAVSGTTGQSTGDHLHLSVIVQGMYVDPKEWLSKDSIRKLFLQPMWDAALIIE</sequence>
<organism evidence="3 4">
    <name type="scientific">Brevinema andersonii</name>
    <dbReference type="NCBI Taxonomy" id="34097"/>
    <lineage>
        <taxon>Bacteria</taxon>
        <taxon>Pseudomonadati</taxon>
        <taxon>Spirochaetota</taxon>
        <taxon>Spirochaetia</taxon>
        <taxon>Brevinematales</taxon>
        <taxon>Brevinemataceae</taxon>
        <taxon>Brevinema</taxon>
    </lineage>
</organism>
<evidence type="ECO:0000313" key="4">
    <source>
        <dbReference type="Proteomes" id="UP000240042"/>
    </source>
</evidence>
<dbReference type="PANTHER" id="PTHR21666:SF289">
    <property type="entry name" value="L-ALA--D-GLU ENDOPEPTIDASE"/>
    <property type="match status" value="1"/>
</dbReference>
<dbReference type="GO" id="GO:0004222">
    <property type="term" value="F:metalloendopeptidase activity"/>
    <property type="evidence" value="ECO:0007669"/>
    <property type="project" value="TreeGrafter"/>
</dbReference>
<name>A0A1I1DFZ5_BREAD</name>
<dbReference type="Pfam" id="PF01551">
    <property type="entry name" value="Peptidase_M23"/>
    <property type="match status" value="1"/>
</dbReference>
<dbReference type="SUPFAM" id="SSF51261">
    <property type="entry name" value="Duplicated hybrid motif"/>
    <property type="match status" value="1"/>
</dbReference>
<dbReference type="Proteomes" id="UP000240042">
    <property type="component" value="Unassembled WGS sequence"/>
</dbReference>
<protein>
    <submittedName>
        <fullName evidence="3">Murein DD-endopeptidase MepM and murein hydrolase activator NlpD, contain LysM domain</fullName>
    </submittedName>
</protein>
<proteinExistence type="predicted"/>
<gene>
    <name evidence="3" type="ORF">SAMN02745150_00496</name>
</gene>
<feature type="domain" description="M23ase beta-sheet core" evidence="2">
    <location>
        <begin position="317"/>
        <end position="411"/>
    </location>
</feature>
<dbReference type="RefSeq" id="WP_092318235.1">
    <property type="nucleotide sequence ID" value="NZ_FOKY01000002.1"/>
</dbReference>
<evidence type="ECO:0000313" key="3">
    <source>
        <dbReference type="EMBL" id="SFB73764.1"/>
    </source>
</evidence>
<dbReference type="EMBL" id="FOKY01000002">
    <property type="protein sequence ID" value="SFB73764.1"/>
    <property type="molecule type" value="Genomic_DNA"/>
</dbReference>
<dbReference type="PANTHER" id="PTHR21666">
    <property type="entry name" value="PEPTIDASE-RELATED"/>
    <property type="match status" value="1"/>
</dbReference>
<dbReference type="AlphaFoldDB" id="A0A1I1DFZ5"/>
<dbReference type="OrthoDB" id="9814460at2"/>
<reference evidence="4" key="1">
    <citation type="submission" date="2016-10" db="EMBL/GenBank/DDBJ databases">
        <authorList>
            <person name="Varghese N."/>
            <person name="Submissions S."/>
        </authorList>
    </citation>
    <scope>NUCLEOTIDE SEQUENCE [LARGE SCALE GENOMIC DNA]</scope>
    <source>
        <strain evidence="4">ATCC 43811</strain>
    </source>
</reference>
<dbReference type="CDD" id="cd12797">
    <property type="entry name" value="M23_peptidase"/>
    <property type="match status" value="1"/>
</dbReference>
<evidence type="ECO:0000256" key="1">
    <source>
        <dbReference type="ARBA" id="ARBA00022729"/>
    </source>
</evidence>
<dbReference type="InterPro" id="IPR016047">
    <property type="entry name" value="M23ase_b-sheet_dom"/>
</dbReference>
<dbReference type="Gene3D" id="2.70.70.10">
    <property type="entry name" value="Glucose Permease (Domain IIA)"/>
    <property type="match status" value="1"/>
</dbReference>
<dbReference type="InterPro" id="IPR011055">
    <property type="entry name" value="Dup_hybrid_motif"/>
</dbReference>
<accession>A0A1I1DFZ5</accession>
<dbReference type="STRING" id="34097.SAMN02745150_00496"/>
<dbReference type="InterPro" id="IPR050570">
    <property type="entry name" value="Cell_wall_metabolism_enzyme"/>
</dbReference>